<feature type="compositionally biased region" description="Gly residues" evidence="1">
    <location>
        <begin position="35"/>
        <end position="45"/>
    </location>
</feature>
<dbReference type="HOGENOM" id="CLU_867105_0_0_1"/>
<reference evidence="2" key="1">
    <citation type="submission" date="2015-04" db="UniProtKB">
        <authorList>
            <consortium name="EnsemblPlants"/>
        </authorList>
    </citation>
    <scope>IDENTIFICATION</scope>
</reference>
<dbReference type="EnsemblPlants" id="OPUNC08G20610.1">
    <property type="protein sequence ID" value="OPUNC08G20610.1"/>
    <property type="gene ID" value="OPUNC08G20610"/>
</dbReference>
<proteinExistence type="predicted"/>
<feature type="compositionally biased region" description="Pro residues" evidence="1">
    <location>
        <begin position="298"/>
        <end position="307"/>
    </location>
</feature>
<feature type="compositionally biased region" description="Low complexity" evidence="1">
    <location>
        <begin position="287"/>
        <end position="297"/>
    </location>
</feature>
<dbReference type="AlphaFoldDB" id="A0A0E0LXM2"/>
<dbReference type="Gramene" id="OPUNC08G20610.1">
    <property type="protein sequence ID" value="OPUNC08G20610.1"/>
    <property type="gene ID" value="OPUNC08G20610"/>
</dbReference>
<feature type="region of interest" description="Disordered" evidence="1">
    <location>
        <begin position="271"/>
        <end position="321"/>
    </location>
</feature>
<name>A0A0E0LXM2_ORYPU</name>
<feature type="region of interest" description="Disordered" evidence="1">
    <location>
        <begin position="1"/>
        <end position="85"/>
    </location>
</feature>
<sequence length="321" mass="32645">MVGGSGGSLPPRPHPGLPSFSRSGGGGIHAPAGRSGRGGGGGISGGWIQRSSTPSPSARRFSRGSGGVSGFSLGSGGSGDVGGTRTLIRSGERAAHLDSSARSPYPLSSARLPYLLSTAHLSGDALHLHPSPSPHSGTAPSPSLPLSLSHGTLLPTGGGLPLAVAPFARWAVPQPRCLLPLPLNHDTLPRPAAPSWSVASSPQQHHPSFRHKWWHPLHSSASSTAPSSRCTAAPLASHHGLGATASSASDEQWHRAIKEAAPLLPNVEPTVAATLPPRHGGGGSGGFFPPRRGGSSCPPSPRLPPHLPDVELTMDSDSNER</sequence>
<evidence type="ECO:0000313" key="2">
    <source>
        <dbReference type="EnsemblPlants" id="OPUNC08G20610.1"/>
    </source>
</evidence>
<accession>A0A0E0LXM2</accession>
<keyword evidence="3" id="KW-1185">Reference proteome</keyword>
<evidence type="ECO:0000313" key="3">
    <source>
        <dbReference type="Proteomes" id="UP000026962"/>
    </source>
</evidence>
<protein>
    <submittedName>
        <fullName evidence="2">Uncharacterized protein</fullName>
    </submittedName>
</protein>
<reference evidence="2" key="2">
    <citation type="submission" date="2018-05" db="EMBL/GenBank/DDBJ databases">
        <title>OpunRS2 (Oryza punctata Reference Sequence Version 2).</title>
        <authorList>
            <person name="Zhang J."/>
            <person name="Kudrna D."/>
            <person name="Lee S."/>
            <person name="Talag J."/>
            <person name="Welchert J."/>
            <person name="Wing R.A."/>
        </authorList>
    </citation>
    <scope>NUCLEOTIDE SEQUENCE [LARGE SCALE GENOMIC DNA]</scope>
</reference>
<feature type="compositionally biased region" description="Gly residues" evidence="1">
    <location>
        <begin position="64"/>
        <end position="82"/>
    </location>
</feature>
<evidence type="ECO:0000256" key="1">
    <source>
        <dbReference type="SAM" id="MobiDB-lite"/>
    </source>
</evidence>
<organism evidence="2">
    <name type="scientific">Oryza punctata</name>
    <name type="common">Red rice</name>
    <dbReference type="NCBI Taxonomy" id="4537"/>
    <lineage>
        <taxon>Eukaryota</taxon>
        <taxon>Viridiplantae</taxon>
        <taxon>Streptophyta</taxon>
        <taxon>Embryophyta</taxon>
        <taxon>Tracheophyta</taxon>
        <taxon>Spermatophyta</taxon>
        <taxon>Magnoliopsida</taxon>
        <taxon>Liliopsida</taxon>
        <taxon>Poales</taxon>
        <taxon>Poaceae</taxon>
        <taxon>BOP clade</taxon>
        <taxon>Oryzoideae</taxon>
        <taxon>Oryzeae</taxon>
        <taxon>Oryzinae</taxon>
        <taxon>Oryza</taxon>
    </lineage>
</organism>
<dbReference type="Proteomes" id="UP000026962">
    <property type="component" value="Chromosome 8"/>
</dbReference>